<dbReference type="AlphaFoldDB" id="A0A9D1SEP6"/>
<dbReference type="Proteomes" id="UP000824109">
    <property type="component" value="Unassembled WGS sequence"/>
</dbReference>
<evidence type="ECO:0000313" key="1">
    <source>
        <dbReference type="EMBL" id="HIU57664.1"/>
    </source>
</evidence>
<comment type="caution">
    <text evidence="1">The sequence shown here is derived from an EMBL/GenBank/DDBJ whole genome shotgun (WGS) entry which is preliminary data.</text>
</comment>
<proteinExistence type="predicted"/>
<reference evidence="1" key="1">
    <citation type="submission" date="2020-10" db="EMBL/GenBank/DDBJ databases">
        <authorList>
            <person name="Gilroy R."/>
        </authorList>
    </citation>
    <scope>NUCLEOTIDE SEQUENCE</scope>
    <source>
        <strain evidence="1">USAMLcec3-3695</strain>
    </source>
</reference>
<protein>
    <submittedName>
        <fullName evidence="1">Uncharacterized protein</fullName>
    </submittedName>
</protein>
<dbReference type="EMBL" id="DVNB01000081">
    <property type="protein sequence ID" value="HIU57664.1"/>
    <property type="molecule type" value="Genomic_DNA"/>
</dbReference>
<accession>A0A9D1SEP6</accession>
<organism evidence="1 2">
    <name type="scientific">Candidatus Ornithomonoglobus merdipullorum</name>
    <dbReference type="NCBI Taxonomy" id="2840895"/>
    <lineage>
        <taxon>Bacteria</taxon>
        <taxon>Bacillati</taxon>
        <taxon>Bacillota</taxon>
        <taxon>Clostridia</taxon>
        <taxon>Candidatus Ornithomonoglobus</taxon>
    </lineage>
</organism>
<evidence type="ECO:0000313" key="2">
    <source>
        <dbReference type="Proteomes" id="UP000824109"/>
    </source>
</evidence>
<reference evidence="1" key="2">
    <citation type="journal article" date="2021" name="PeerJ">
        <title>Extensive microbial diversity within the chicken gut microbiome revealed by metagenomics and culture.</title>
        <authorList>
            <person name="Gilroy R."/>
            <person name="Ravi A."/>
            <person name="Getino M."/>
            <person name="Pursley I."/>
            <person name="Horton D.L."/>
            <person name="Alikhan N.F."/>
            <person name="Baker D."/>
            <person name="Gharbi K."/>
            <person name="Hall N."/>
            <person name="Watson M."/>
            <person name="Adriaenssens E.M."/>
            <person name="Foster-Nyarko E."/>
            <person name="Jarju S."/>
            <person name="Secka A."/>
            <person name="Antonio M."/>
            <person name="Oren A."/>
            <person name="Chaudhuri R.R."/>
            <person name="La Ragione R."/>
            <person name="Hildebrand F."/>
            <person name="Pallen M.J."/>
        </authorList>
    </citation>
    <scope>NUCLEOTIDE SEQUENCE</scope>
    <source>
        <strain evidence="1">USAMLcec3-3695</strain>
    </source>
</reference>
<gene>
    <name evidence="1" type="ORF">IAA61_07630</name>
</gene>
<sequence>MKIYERPTLNISKFDENIATSESMIDPQTAYGQAQTDALAAVGGNENNMFRVRIAF</sequence>
<name>A0A9D1SEP6_9FIRM</name>